<keyword evidence="12" id="KW-1185">Reference proteome</keyword>
<dbReference type="PROSITE" id="PS51325">
    <property type="entry name" value="ALPHA_BOX"/>
    <property type="match status" value="1"/>
</dbReference>
<protein>
    <recommendedName>
        <fullName evidence="13">Homeobox domain-containing protein</fullName>
    </recommendedName>
</protein>
<name>A0A9P8SY72_9ASCO</name>
<evidence type="ECO:0000256" key="8">
    <source>
        <dbReference type="RuleBase" id="RU003516"/>
    </source>
</evidence>
<keyword evidence="2 6" id="KW-0238">DNA-binding</keyword>
<dbReference type="InterPro" id="IPR006856">
    <property type="entry name" value="MATalpha_HMGbox"/>
</dbReference>
<dbReference type="Pfam" id="PF04769">
    <property type="entry name" value="MATalpha_HMGbox"/>
    <property type="match status" value="1"/>
</dbReference>
<dbReference type="CDD" id="cd00086">
    <property type="entry name" value="homeodomain"/>
    <property type="match status" value="1"/>
</dbReference>
<evidence type="ECO:0000256" key="6">
    <source>
        <dbReference type="PROSITE-ProRule" id="PRU00108"/>
    </source>
</evidence>
<comment type="similarity">
    <text evidence="8">Belongs to the MATALPHA1 family.</text>
</comment>
<dbReference type="Gene3D" id="1.10.10.60">
    <property type="entry name" value="Homeodomain-like"/>
    <property type="match status" value="1"/>
</dbReference>
<feature type="domain" description="Alpha box" evidence="10">
    <location>
        <begin position="56"/>
        <end position="112"/>
    </location>
</feature>
<dbReference type="GO" id="GO:0005634">
    <property type="term" value="C:nucleus"/>
    <property type="evidence" value="ECO:0007669"/>
    <property type="project" value="UniProtKB-SubCell"/>
</dbReference>
<evidence type="ECO:0000256" key="7">
    <source>
        <dbReference type="RuleBase" id="RU000682"/>
    </source>
</evidence>
<dbReference type="PROSITE" id="PS00027">
    <property type="entry name" value="HOMEOBOX_1"/>
    <property type="match status" value="1"/>
</dbReference>
<evidence type="ECO:0008006" key="13">
    <source>
        <dbReference type="Google" id="ProtNLM"/>
    </source>
</evidence>
<dbReference type="Pfam" id="PF00046">
    <property type="entry name" value="Homeodomain"/>
    <property type="match status" value="1"/>
</dbReference>
<accession>A0A9P8SY72</accession>
<proteinExistence type="inferred from homology"/>
<gene>
    <name evidence="11" type="ORF">OGATHE_006813</name>
</gene>
<dbReference type="InterPro" id="IPR017970">
    <property type="entry name" value="Homeobox_CS"/>
</dbReference>
<feature type="domain" description="Homeobox" evidence="9">
    <location>
        <begin position="234"/>
        <end position="294"/>
    </location>
</feature>
<reference evidence="11" key="1">
    <citation type="journal article" date="2021" name="Open Biol.">
        <title>Shared evolutionary footprints suggest mitochondrial oxidative damage underlies multiple complex I losses in fungi.</title>
        <authorList>
            <person name="Schikora-Tamarit M.A."/>
            <person name="Marcet-Houben M."/>
            <person name="Nosek J."/>
            <person name="Gabaldon T."/>
        </authorList>
    </citation>
    <scope>NUCLEOTIDE SEQUENCE</scope>
    <source>
        <strain evidence="11">NCAIM Y.01608</strain>
    </source>
</reference>
<evidence type="ECO:0000313" key="11">
    <source>
        <dbReference type="EMBL" id="KAH3658655.1"/>
    </source>
</evidence>
<dbReference type="PROSITE" id="PS50071">
    <property type="entry name" value="HOMEOBOX_2"/>
    <property type="match status" value="1"/>
</dbReference>
<dbReference type="SUPFAM" id="SSF46689">
    <property type="entry name" value="Homeodomain-like"/>
    <property type="match status" value="1"/>
</dbReference>
<comment type="subcellular location">
    <subcellularLocation>
        <location evidence="6 7">Nucleus</location>
    </subcellularLocation>
</comment>
<keyword evidence="4 8" id="KW-0804">Transcription</keyword>
<reference evidence="11" key="2">
    <citation type="submission" date="2021-01" db="EMBL/GenBank/DDBJ databases">
        <authorList>
            <person name="Schikora-Tamarit M.A."/>
        </authorList>
    </citation>
    <scope>NUCLEOTIDE SEQUENCE</scope>
    <source>
        <strain evidence="11">NCAIM Y.01608</strain>
    </source>
</reference>
<keyword evidence="3 6" id="KW-0371">Homeobox</keyword>
<evidence type="ECO:0000256" key="4">
    <source>
        <dbReference type="ARBA" id="ARBA00023163"/>
    </source>
</evidence>
<evidence type="ECO:0000256" key="1">
    <source>
        <dbReference type="ARBA" id="ARBA00023015"/>
    </source>
</evidence>
<dbReference type="GO" id="GO:0008301">
    <property type="term" value="F:DNA binding, bending"/>
    <property type="evidence" value="ECO:0007669"/>
    <property type="project" value="InterPro"/>
</dbReference>
<evidence type="ECO:0000259" key="9">
    <source>
        <dbReference type="PROSITE" id="PS50071"/>
    </source>
</evidence>
<dbReference type="GO" id="GO:0045895">
    <property type="term" value="P:positive regulation of mating-type specific transcription, DNA-templated"/>
    <property type="evidence" value="ECO:0007669"/>
    <property type="project" value="InterPro"/>
</dbReference>
<evidence type="ECO:0000256" key="2">
    <source>
        <dbReference type="ARBA" id="ARBA00023125"/>
    </source>
</evidence>
<evidence type="ECO:0000313" key="12">
    <source>
        <dbReference type="Proteomes" id="UP000788993"/>
    </source>
</evidence>
<dbReference type="Proteomes" id="UP000788993">
    <property type="component" value="Unassembled WGS sequence"/>
</dbReference>
<keyword evidence="1 8" id="KW-0805">Transcription regulation</keyword>
<dbReference type="EMBL" id="JAEUBD010001609">
    <property type="protein sequence ID" value="KAH3658655.1"/>
    <property type="molecule type" value="Genomic_DNA"/>
</dbReference>
<dbReference type="AlphaFoldDB" id="A0A9P8SY72"/>
<dbReference type="InterPro" id="IPR009057">
    <property type="entry name" value="Homeodomain-like_sf"/>
</dbReference>
<evidence type="ECO:0000256" key="5">
    <source>
        <dbReference type="ARBA" id="ARBA00023242"/>
    </source>
</evidence>
<dbReference type="GO" id="GO:0000981">
    <property type="term" value="F:DNA-binding transcription factor activity, RNA polymerase II-specific"/>
    <property type="evidence" value="ECO:0007669"/>
    <property type="project" value="InterPro"/>
</dbReference>
<feature type="DNA-binding region" description="Homeobox" evidence="6">
    <location>
        <begin position="236"/>
        <end position="295"/>
    </location>
</feature>
<comment type="caution">
    <text evidence="11">The sequence shown here is derived from an EMBL/GenBank/DDBJ whole genome shotgun (WGS) entry which is preliminary data.</text>
</comment>
<dbReference type="InterPro" id="IPR001356">
    <property type="entry name" value="HD"/>
</dbReference>
<evidence type="ECO:0000256" key="3">
    <source>
        <dbReference type="ARBA" id="ARBA00023155"/>
    </source>
</evidence>
<keyword evidence="5 6" id="KW-0539">Nucleus</keyword>
<evidence type="ECO:0000259" key="10">
    <source>
        <dbReference type="PROSITE" id="PS51325"/>
    </source>
</evidence>
<sequence>MALDELNLSFLTHLPQIPTTSPLLKRLLTEYGAIDNGKDSLNKVAPKKSSRHRVQKEKKRLNGFMAFRSFYSRNIANYNSQKALSQDLADAWNREKHQQIWSLYAIQYNHSKSKEPFSRWLEMKLNSQRREGDLASENYVFGDIRKEGVRILEDSLRSERNALLAIGAGGAADRVKQHYRKLLDDWEAAIMEIRSNDKYESLCCGFAIEKAEVETEMRNTEELDVYKECLVSECFDKKKRRHIPESSKELLEKAFKVKRFPNSKERERIARECGISPLQVRVWFTNKRARSKSRA</sequence>
<dbReference type="SMART" id="SM00389">
    <property type="entry name" value="HOX"/>
    <property type="match status" value="1"/>
</dbReference>
<organism evidence="11 12">
    <name type="scientific">Ogataea polymorpha</name>
    <dbReference type="NCBI Taxonomy" id="460523"/>
    <lineage>
        <taxon>Eukaryota</taxon>
        <taxon>Fungi</taxon>
        <taxon>Dikarya</taxon>
        <taxon>Ascomycota</taxon>
        <taxon>Saccharomycotina</taxon>
        <taxon>Pichiomycetes</taxon>
        <taxon>Pichiales</taxon>
        <taxon>Pichiaceae</taxon>
        <taxon>Ogataea</taxon>
    </lineage>
</organism>